<feature type="transmembrane region" description="Helical" evidence="1">
    <location>
        <begin position="238"/>
        <end position="261"/>
    </location>
</feature>
<dbReference type="EMBL" id="RQFK01000014">
    <property type="protein sequence ID" value="TGK84651.1"/>
    <property type="molecule type" value="Genomic_DNA"/>
</dbReference>
<evidence type="ECO:0000256" key="1">
    <source>
        <dbReference type="SAM" id="Phobius"/>
    </source>
</evidence>
<feature type="transmembrane region" description="Helical" evidence="1">
    <location>
        <begin position="85"/>
        <end position="104"/>
    </location>
</feature>
<keyword evidence="1" id="KW-0812">Transmembrane</keyword>
<feature type="transmembrane region" description="Helical" evidence="1">
    <location>
        <begin position="150"/>
        <end position="169"/>
    </location>
</feature>
<dbReference type="RefSeq" id="WP_135600879.1">
    <property type="nucleotide sequence ID" value="NZ_RQFK01000014.1"/>
</dbReference>
<feature type="transmembrane region" description="Helical" evidence="1">
    <location>
        <begin position="175"/>
        <end position="195"/>
    </location>
</feature>
<feature type="transmembrane region" description="Helical" evidence="1">
    <location>
        <begin position="116"/>
        <end position="138"/>
    </location>
</feature>
<gene>
    <name evidence="2" type="ORF">EHQ24_06575</name>
</gene>
<sequence length="268" mass="31150">MNENFLLLGILSFGYVIAPFFSNRFFLNQSKVYTRIHLVSITIMILAIYFRIPKLTFLWIIFCGYGFILFYKIHRNRFFQNYTYIKIFPLGFSLISAVWFFSGTNECSLLGYNSTWSYYAAIHSCFIGWLFLSGISFLFDKNKKSIIHPYIIITIVVLFLMIAFGIYGNPILKKIGVIGYSVLLPISIFESNLLFKNQNRTSKFLGWCSLFFLCLTFVLALCNEFYSGFPKYISGYPLMVFVHGMINAFLVIPCFLGSIWIRENKTVL</sequence>
<comment type="caution">
    <text evidence="2">The sequence shown here is derived from an EMBL/GenBank/DDBJ whole genome shotgun (WGS) entry which is preliminary data.</text>
</comment>
<evidence type="ECO:0000313" key="2">
    <source>
        <dbReference type="EMBL" id="TGK84651.1"/>
    </source>
</evidence>
<organism evidence="2 3">
    <name type="scientific">Leptospira noumeaensis</name>
    <dbReference type="NCBI Taxonomy" id="2484964"/>
    <lineage>
        <taxon>Bacteria</taxon>
        <taxon>Pseudomonadati</taxon>
        <taxon>Spirochaetota</taxon>
        <taxon>Spirochaetia</taxon>
        <taxon>Leptospirales</taxon>
        <taxon>Leptospiraceae</taxon>
        <taxon>Leptospira</taxon>
    </lineage>
</organism>
<evidence type="ECO:0000313" key="3">
    <source>
        <dbReference type="Proteomes" id="UP000298009"/>
    </source>
</evidence>
<protein>
    <submittedName>
        <fullName evidence="2">Uncharacterized protein</fullName>
    </submittedName>
</protein>
<keyword evidence="1" id="KW-0472">Membrane</keyword>
<dbReference type="Proteomes" id="UP000298009">
    <property type="component" value="Unassembled WGS sequence"/>
</dbReference>
<feature type="transmembrane region" description="Helical" evidence="1">
    <location>
        <begin position="56"/>
        <end position="73"/>
    </location>
</feature>
<accession>A0A4R9IEH1</accession>
<feature type="transmembrane region" description="Helical" evidence="1">
    <location>
        <begin position="6"/>
        <end position="25"/>
    </location>
</feature>
<dbReference type="OrthoDB" id="9785438at2"/>
<reference evidence="2" key="1">
    <citation type="journal article" date="2019" name="PLoS Negl. Trop. Dis.">
        <title>Revisiting the worldwide diversity of Leptospira species in the environment.</title>
        <authorList>
            <person name="Vincent A.T."/>
            <person name="Schiettekatte O."/>
            <person name="Bourhy P."/>
            <person name="Veyrier F.J."/>
            <person name="Picardeau M."/>
        </authorList>
    </citation>
    <scope>NUCLEOTIDE SEQUENCE [LARGE SCALE GENOMIC DNA]</scope>
    <source>
        <strain evidence="2">201800287</strain>
    </source>
</reference>
<keyword evidence="3" id="KW-1185">Reference proteome</keyword>
<dbReference type="AlphaFoldDB" id="A0A4R9IEH1"/>
<feature type="transmembrane region" description="Helical" evidence="1">
    <location>
        <begin position="204"/>
        <end position="226"/>
    </location>
</feature>
<proteinExistence type="predicted"/>
<keyword evidence="1" id="KW-1133">Transmembrane helix</keyword>
<name>A0A4R9IEH1_9LEPT</name>